<dbReference type="Gene3D" id="4.10.280.10">
    <property type="entry name" value="Helix-loop-helix DNA-binding domain"/>
    <property type="match status" value="1"/>
</dbReference>
<proteinExistence type="predicted"/>
<evidence type="ECO:0000313" key="1">
    <source>
        <dbReference type="EMBL" id="MFC3883818.1"/>
    </source>
</evidence>
<dbReference type="InterPro" id="IPR037208">
    <property type="entry name" value="Spo0E-like_sf"/>
</dbReference>
<dbReference type="InterPro" id="IPR036638">
    <property type="entry name" value="HLH_DNA-bd_sf"/>
</dbReference>
<protein>
    <submittedName>
        <fullName evidence="1">Spo0E family sporulation regulatory protein-aspartic acid phosphatase</fullName>
    </submittedName>
</protein>
<dbReference type="Pfam" id="PF09388">
    <property type="entry name" value="SpoOE-like"/>
    <property type="match status" value="1"/>
</dbReference>
<name>A0ABV8B0L7_9BACI</name>
<keyword evidence="2" id="KW-1185">Reference proteome</keyword>
<dbReference type="Proteomes" id="UP001595752">
    <property type="component" value="Unassembled WGS sequence"/>
</dbReference>
<gene>
    <name evidence="1" type="ORF">ACFOU2_10015</name>
</gene>
<comment type="caution">
    <text evidence="1">The sequence shown here is derived from an EMBL/GenBank/DDBJ whole genome shotgun (WGS) entry which is preliminary data.</text>
</comment>
<dbReference type="EMBL" id="JBHRZT010000043">
    <property type="protein sequence ID" value="MFC3883818.1"/>
    <property type="molecule type" value="Genomic_DNA"/>
</dbReference>
<dbReference type="InterPro" id="IPR018540">
    <property type="entry name" value="Spo0E-like"/>
</dbReference>
<evidence type="ECO:0000313" key="2">
    <source>
        <dbReference type="Proteomes" id="UP001595752"/>
    </source>
</evidence>
<reference evidence="2" key="1">
    <citation type="journal article" date="2019" name="Int. J. Syst. Evol. Microbiol.">
        <title>The Global Catalogue of Microorganisms (GCM) 10K type strain sequencing project: providing services to taxonomists for standard genome sequencing and annotation.</title>
        <authorList>
            <consortium name="The Broad Institute Genomics Platform"/>
            <consortium name="The Broad Institute Genome Sequencing Center for Infectious Disease"/>
            <person name="Wu L."/>
            <person name="Ma J."/>
        </authorList>
    </citation>
    <scope>NUCLEOTIDE SEQUENCE [LARGE SCALE GENOMIC DNA]</scope>
    <source>
        <strain evidence="2">CCUG 61889</strain>
    </source>
</reference>
<dbReference type="RefSeq" id="WP_377914670.1">
    <property type="nucleotide sequence ID" value="NZ_JBHRZT010000043.1"/>
</dbReference>
<accession>A0ABV8B0L7</accession>
<sequence>MLKLLIDNDIDEKQLLDRIESLRKILIEIGIQKGLNSNEALEIGQILDVFIIEYQKRTHRK</sequence>
<organism evidence="1 2">
    <name type="scientific">Bacillus songklensis</name>
    <dbReference type="NCBI Taxonomy" id="1069116"/>
    <lineage>
        <taxon>Bacteria</taxon>
        <taxon>Bacillati</taxon>
        <taxon>Bacillota</taxon>
        <taxon>Bacilli</taxon>
        <taxon>Bacillales</taxon>
        <taxon>Bacillaceae</taxon>
        <taxon>Bacillus</taxon>
    </lineage>
</organism>
<dbReference type="SUPFAM" id="SSF140500">
    <property type="entry name" value="BAS1536-like"/>
    <property type="match status" value="1"/>
</dbReference>